<feature type="repeat" description="TPR" evidence="3">
    <location>
        <begin position="155"/>
        <end position="188"/>
    </location>
</feature>
<gene>
    <name evidence="5" type="ORF">FPE01S_02_06030</name>
</gene>
<dbReference type="InterPro" id="IPR011990">
    <property type="entry name" value="TPR-like_helical_dom_sf"/>
</dbReference>
<dbReference type="Pfam" id="PF07719">
    <property type="entry name" value="TPR_2"/>
    <property type="match status" value="1"/>
</dbReference>
<proteinExistence type="predicted"/>
<dbReference type="OrthoDB" id="639380at2"/>
<dbReference type="EMBL" id="BBWV01000002">
    <property type="protein sequence ID" value="GAO43498.1"/>
    <property type="molecule type" value="Genomic_DNA"/>
</dbReference>
<dbReference type="InterPro" id="IPR050498">
    <property type="entry name" value="Ycf3"/>
</dbReference>
<dbReference type="PANTHER" id="PTHR44858">
    <property type="entry name" value="TETRATRICOPEPTIDE REPEAT PROTEIN 6"/>
    <property type="match status" value="1"/>
</dbReference>
<evidence type="ECO:0000256" key="4">
    <source>
        <dbReference type="SAM" id="SignalP"/>
    </source>
</evidence>
<dbReference type="InterPro" id="IPR013105">
    <property type="entry name" value="TPR_2"/>
</dbReference>
<comment type="caution">
    <text evidence="5">The sequence shown here is derived from an EMBL/GenBank/DDBJ whole genome shotgun (WGS) entry which is preliminary data.</text>
</comment>
<protein>
    <submittedName>
        <fullName evidence="5">Uncharacterized protein</fullName>
    </submittedName>
</protein>
<accession>A0A0E9N180</accession>
<dbReference type="PANTHER" id="PTHR44858:SF1">
    <property type="entry name" value="UDP-N-ACETYLGLUCOSAMINE--PEPTIDE N-ACETYLGLUCOSAMINYLTRANSFERASE SPINDLY-RELATED"/>
    <property type="match status" value="1"/>
</dbReference>
<keyword evidence="2 3" id="KW-0802">TPR repeat</keyword>
<evidence type="ECO:0000256" key="1">
    <source>
        <dbReference type="ARBA" id="ARBA00022737"/>
    </source>
</evidence>
<dbReference type="InterPro" id="IPR019734">
    <property type="entry name" value="TPR_rpt"/>
</dbReference>
<feature type="repeat" description="TPR" evidence="3">
    <location>
        <begin position="121"/>
        <end position="154"/>
    </location>
</feature>
<sequence length="337" mass="37484">MNIRVKTALMAVLVAVAGCNSDNGGKAAPNNKAILDAPPFAGVSDSIRRYPDNLSLYLRRADLLTQQAQYVLAYRDLSKVWDKSPTEALGVQLVNNLFLQGKSDEAMKKLQALQQQFPESLLLKRRMGEALLLNGQYDQAIAAYDTIIANDPNDFEAYYERATLHLNKADTAAAITDLEKSFSLQPTQLAAISLANLYAEKKNPRAVALADEVIGRDSAGELIDPVYIKGIYYANTGQSAKALEAFNQCIRMDWKFQEAYIEKGIIYFGQKNLDEALQQFKLAATVTNTFADAYFWQGRCYEALGKKEDAIANYVRAYALDKEFTEARERAEKLGGK</sequence>
<keyword evidence="4" id="KW-0732">Signal</keyword>
<feature type="repeat" description="TPR" evidence="3">
    <location>
        <begin position="257"/>
        <end position="290"/>
    </location>
</feature>
<evidence type="ECO:0000313" key="6">
    <source>
        <dbReference type="Proteomes" id="UP000033121"/>
    </source>
</evidence>
<keyword evidence="6" id="KW-1185">Reference proteome</keyword>
<dbReference type="Proteomes" id="UP000033121">
    <property type="component" value="Unassembled WGS sequence"/>
</dbReference>
<keyword evidence="1" id="KW-0677">Repeat</keyword>
<feature type="repeat" description="TPR" evidence="3">
    <location>
        <begin position="291"/>
        <end position="324"/>
    </location>
</feature>
<dbReference type="AlphaFoldDB" id="A0A0E9N180"/>
<dbReference type="SUPFAM" id="SSF48452">
    <property type="entry name" value="TPR-like"/>
    <property type="match status" value="1"/>
</dbReference>
<dbReference type="Pfam" id="PF14559">
    <property type="entry name" value="TPR_19"/>
    <property type="match status" value="1"/>
</dbReference>
<dbReference type="GO" id="GO:0009279">
    <property type="term" value="C:cell outer membrane"/>
    <property type="evidence" value="ECO:0007669"/>
    <property type="project" value="TreeGrafter"/>
</dbReference>
<dbReference type="STRING" id="1220578.FPE01S_02_06030"/>
<dbReference type="Gene3D" id="1.25.40.10">
    <property type="entry name" value="Tetratricopeptide repeat domain"/>
    <property type="match status" value="4"/>
</dbReference>
<dbReference type="GO" id="GO:0046813">
    <property type="term" value="P:receptor-mediated virion attachment to host cell"/>
    <property type="evidence" value="ECO:0007669"/>
    <property type="project" value="TreeGrafter"/>
</dbReference>
<evidence type="ECO:0000256" key="2">
    <source>
        <dbReference type="ARBA" id="ARBA00022803"/>
    </source>
</evidence>
<reference evidence="5 6" key="1">
    <citation type="submission" date="2015-04" db="EMBL/GenBank/DDBJ databases">
        <title>Whole genome shotgun sequence of Flavihumibacter petaseus NBRC 106054.</title>
        <authorList>
            <person name="Miyazawa S."/>
            <person name="Hosoyama A."/>
            <person name="Hashimoto M."/>
            <person name="Noguchi M."/>
            <person name="Tsuchikane K."/>
            <person name="Ohji S."/>
            <person name="Yamazoe A."/>
            <person name="Ichikawa N."/>
            <person name="Kimura A."/>
            <person name="Fujita N."/>
        </authorList>
    </citation>
    <scope>NUCLEOTIDE SEQUENCE [LARGE SCALE GENOMIC DNA]</scope>
    <source>
        <strain evidence="5 6">NBRC 106054</strain>
    </source>
</reference>
<feature type="chain" id="PRO_5002430344" evidence="4">
    <location>
        <begin position="18"/>
        <end position="337"/>
    </location>
</feature>
<name>A0A0E9N180_9BACT</name>
<feature type="signal peptide" evidence="4">
    <location>
        <begin position="1"/>
        <end position="17"/>
    </location>
</feature>
<dbReference type="PROSITE" id="PS51257">
    <property type="entry name" value="PROKAR_LIPOPROTEIN"/>
    <property type="match status" value="1"/>
</dbReference>
<dbReference type="PROSITE" id="PS50005">
    <property type="entry name" value="TPR"/>
    <property type="match status" value="4"/>
</dbReference>
<evidence type="ECO:0000256" key="3">
    <source>
        <dbReference type="PROSITE-ProRule" id="PRU00339"/>
    </source>
</evidence>
<dbReference type="SMART" id="SM00028">
    <property type="entry name" value="TPR"/>
    <property type="match status" value="6"/>
</dbReference>
<organism evidence="5 6">
    <name type="scientific">Flavihumibacter petaseus NBRC 106054</name>
    <dbReference type="NCBI Taxonomy" id="1220578"/>
    <lineage>
        <taxon>Bacteria</taxon>
        <taxon>Pseudomonadati</taxon>
        <taxon>Bacteroidota</taxon>
        <taxon>Chitinophagia</taxon>
        <taxon>Chitinophagales</taxon>
        <taxon>Chitinophagaceae</taxon>
        <taxon>Flavihumibacter</taxon>
    </lineage>
</organism>
<evidence type="ECO:0000313" key="5">
    <source>
        <dbReference type="EMBL" id="GAO43498.1"/>
    </source>
</evidence>
<dbReference type="Pfam" id="PF13432">
    <property type="entry name" value="TPR_16"/>
    <property type="match status" value="1"/>
</dbReference>